<dbReference type="Proteomes" id="UP000266934">
    <property type="component" value="Chromosome"/>
</dbReference>
<sequence>MEGGVFSKIKAAWAEARGEVALREAFDILYRYNNWPDENKLRFSFAFAILFDRYVADAGPIGGWAKEKIKYTHESLMTEAKRAYESEPISASAAALLSLYVEAHKLPGDAAIKLKINVLSFYTDVLKAFRSELYPHSEKERCQKYISDVAYYMQRMGLKLTPSGSKLVSMAAEESKATPDVKDPLHFALSAALLTLARFARQGIEQGNQEALRAAFEVAGAISCKIRELRAENCVDVEVVNELEGALDRMMGFRLAQVDAIKCIATDEIMASDPIAEIENAYIMCKCRNNVQR</sequence>
<dbReference type="KEGG" id="blag:BLTE_08390"/>
<dbReference type="EMBL" id="AP018907">
    <property type="protein sequence ID" value="BBF92154.1"/>
    <property type="molecule type" value="Genomic_DNA"/>
</dbReference>
<dbReference type="OrthoDB" id="5526311at2"/>
<organism evidence="1 2">
    <name type="scientific">Blastochloris tepida</name>
    <dbReference type="NCBI Taxonomy" id="2233851"/>
    <lineage>
        <taxon>Bacteria</taxon>
        <taxon>Pseudomonadati</taxon>
        <taxon>Pseudomonadota</taxon>
        <taxon>Alphaproteobacteria</taxon>
        <taxon>Hyphomicrobiales</taxon>
        <taxon>Blastochloridaceae</taxon>
        <taxon>Blastochloris</taxon>
    </lineage>
</organism>
<dbReference type="RefSeq" id="WP_126397901.1">
    <property type="nucleotide sequence ID" value="NZ_AP018907.1"/>
</dbReference>
<proteinExistence type="predicted"/>
<evidence type="ECO:0000313" key="1">
    <source>
        <dbReference type="EMBL" id="BBF92154.1"/>
    </source>
</evidence>
<gene>
    <name evidence="1" type="ORF">BLTE_08390</name>
</gene>
<accession>A0A348FXX1</accession>
<evidence type="ECO:0000313" key="2">
    <source>
        <dbReference type="Proteomes" id="UP000266934"/>
    </source>
</evidence>
<dbReference type="AlphaFoldDB" id="A0A348FXX1"/>
<name>A0A348FXX1_9HYPH</name>
<keyword evidence="2" id="KW-1185">Reference proteome</keyword>
<protein>
    <submittedName>
        <fullName evidence="1">Uncharacterized protein</fullName>
    </submittedName>
</protein>
<reference evidence="1 2" key="1">
    <citation type="submission" date="2018-08" db="EMBL/GenBank/DDBJ databases">
        <title>Complete genome sequencing of Blastochloris tepida GI.</title>
        <authorList>
            <person name="Tsukatani Y."/>
            <person name="Mori H."/>
        </authorList>
    </citation>
    <scope>NUCLEOTIDE SEQUENCE [LARGE SCALE GENOMIC DNA]</scope>
    <source>
        <strain evidence="1 2">GI</strain>
    </source>
</reference>